<dbReference type="GO" id="GO:0009030">
    <property type="term" value="F:thiamine-phosphate kinase activity"/>
    <property type="evidence" value="ECO:0007669"/>
    <property type="project" value="UniProtKB-UniRule"/>
</dbReference>
<dbReference type="EMBL" id="WWEQ01000003">
    <property type="protein sequence ID" value="MYM18635.1"/>
    <property type="molecule type" value="Genomic_DNA"/>
</dbReference>
<comment type="function">
    <text evidence="1">Catalyzes the ATP-dependent phosphorylation of thiamine-monophosphate (TMP) to form thiamine-pyrophosphate (TPP), the active form of vitamin B1.</text>
</comment>
<evidence type="ECO:0000256" key="1">
    <source>
        <dbReference type="HAMAP-Rule" id="MF_02128"/>
    </source>
</evidence>
<dbReference type="InterPro" id="IPR036676">
    <property type="entry name" value="PurM-like_C_sf"/>
</dbReference>
<dbReference type="PIRSF" id="PIRSF005303">
    <property type="entry name" value="Thiam_monoph_kin"/>
    <property type="match status" value="1"/>
</dbReference>
<keyword evidence="1" id="KW-0784">Thiamine biosynthesis</keyword>
<dbReference type="Gene3D" id="3.30.1330.10">
    <property type="entry name" value="PurM-like, N-terminal domain"/>
    <property type="match status" value="1"/>
</dbReference>
<dbReference type="Proteomes" id="UP000469215">
    <property type="component" value="Unassembled WGS sequence"/>
</dbReference>
<dbReference type="InterPro" id="IPR006283">
    <property type="entry name" value="ThiL-like"/>
</dbReference>
<feature type="domain" description="PurM-like C-terminal" evidence="3">
    <location>
        <begin position="176"/>
        <end position="269"/>
    </location>
</feature>
<feature type="binding site" evidence="1">
    <location>
        <position position="119"/>
    </location>
    <ligand>
        <name>ATP</name>
        <dbReference type="ChEBI" id="CHEBI:30616"/>
    </ligand>
</feature>
<feature type="binding site" evidence="1">
    <location>
        <begin position="136"/>
        <end position="137"/>
    </location>
    <ligand>
        <name>ATP</name>
        <dbReference type="ChEBI" id="CHEBI:30616"/>
    </ligand>
</feature>
<gene>
    <name evidence="1 4" type="primary">thiL</name>
    <name evidence="4" type="ORF">GSY69_01230</name>
</gene>
<feature type="binding site" evidence="1">
    <location>
        <position position="60"/>
    </location>
    <ligand>
        <name>Mg(2+)</name>
        <dbReference type="ChEBI" id="CHEBI:18420"/>
        <label>1</label>
    </ligand>
</feature>
<organism evidence="4 5">
    <name type="scientific">Brevibacterium rongguiense</name>
    <dbReference type="NCBI Taxonomy" id="2695267"/>
    <lineage>
        <taxon>Bacteria</taxon>
        <taxon>Bacillati</taxon>
        <taxon>Actinomycetota</taxon>
        <taxon>Actinomycetes</taxon>
        <taxon>Micrococcales</taxon>
        <taxon>Brevibacteriaceae</taxon>
        <taxon>Brevibacterium</taxon>
    </lineage>
</organism>
<dbReference type="CDD" id="cd02194">
    <property type="entry name" value="ThiL"/>
    <property type="match status" value="1"/>
</dbReference>
<dbReference type="Pfam" id="PF00586">
    <property type="entry name" value="AIRS"/>
    <property type="match status" value="1"/>
</dbReference>
<dbReference type="HAMAP" id="MF_02128">
    <property type="entry name" value="TMP_kinase"/>
    <property type="match status" value="1"/>
</dbReference>
<keyword evidence="1 4" id="KW-0418">Kinase</keyword>
<feature type="domain" description="PurM-like N-terminal" evidence="2">
    <location>
        <begin position="43"/>
        <end position="153"/>
    </location>
</feature>
<feature type="binding site" evidence="1">
    <location>
        <position position="89"/>
    </location>
    <ligand>
        <name>Mg(2+)</name>
        <dbReference type="ChEBI" id="CHEBI:18420"/>
        <label>4</label>
    </ligand>
</feature>
<comment type="pathway">
    <text evidence="1">Cofactor biosynthesis; thiamine diphosphate biosynthesis; thiamine diphosphate from thiamine phosphate: step 1/1.</text>
</comment>
<evidence type="ECO:0000313" key="4">
    <source>
        <dbReference type="EMBL" id="MYM18635.1"/>
    </source>
</evidence>
<dbReference type="GO" id="GO:0005524">
    <property type="term" value="F:ATP binding"/>
    <property type="evidence" value="ECO:0007669"/>
    <property type="project" value="UniProtKB-UniRule"/>
</dbReference>
<dbReference type="RefSeq" id="WP_160952098.1">
    <property type="nucleotide sequence ID" value="NZ_WWEQ01000003.1"/>
</dbReference>
<protein>
    <recommendedName>
        <fullName evidence="1">Thiamine-monophosphate kinase</fullName>
        <shortName evidence="1">TMP kinase</shortName>
        <shortName evidence="1">Thiamine-phosphate kinase</shortName>
        <ecNumber evidence="1">2.7.4.16</ecNumber>
    </recommendedName>
</protein>
<dbReference type="PANTHER" id="PTHR30270">
    <property type="entry name" value="THIAMINE-MONOPHOSPHATE KINASE"/>
    <property type="match status" value="1"/>
</dbReference>
<feature type="binding site" evidence="1">
    <location>
        <position position="239"/>
    </location>
    <ligand>
        <name>Mg(2+)</name>
        <dbReference type="ChEBI" id="CHEBI:18420"/>
        <label>3</label>
    </ligand>
</feature>
<dbReference type="NCBIfam" id="TIGR01379">
    <property type="entry name" value="thiL"/>
    <property type="match status" value="1"/>
</dbReference>
<feature type="binding site" evidence="1">
    <location>
        <position position="60"/>
    </location>
    <ligand>
        <name>Mg(2+)</name>
        <dbReference type="ChEBI" id="CHEBI:18420"/>
        <label>2</label>
    </ligand>
</feature>
<dbReference type="SUPFAM" id="SSF56042">
    <property type="entry name" value="PurM C-terminal domain-like"/>
    <property type="match status" value="1"/>
</dbReference>
<feature type="binding site" evidence="1">
    <location>
        <position position="45"/>
    </location>
    <ligand>
        <name>Mg(2+)</name>
        <dbReference type="ChEBI" id="CHEBI:18420"/>
        <label>4</label>
    </ligand>
</feature>
<feature type="binding site" evidence="1">
    <location>
        <position position="241"/>
    </location>
    <ligand>
        <name>ATP</name>
        <dbReference type="ChEBI" id="CHEBI:30616"/>
    </ligand>
</feature>
<feature type="binding site" evidence="1">
    <location>
        <position position="58"/>
    </location>
    <ligand>
        <name>Mg(2+)</name>
        <dbReference type="ChEBI" id="CHEBI:18420"/>
        <label>4</label>
    </ligand>
</feature>
<comment type="miscellaneous">
    <text evidence="1">Reaction mechanism of ThiL seems to utilize a direct, inline transfer of the gamma-phosphate of ATP to TMP rather than a phosphorylated enzyme intermediate.</text>
</comment>
<proteinExistence type="inferred from homology"/>
<evidence type="ECO:0000313" key="5">
    <source>
        <dbReference type="Proteomes" id="UP000469215"/>
    </source>
</evidence>
<sequence length="358" mass="35802">MEHTEAAQAQDRARTLGALGEDEVLRRILARVAAPAGTAVGPGDDAAVSTPAGPLVSTADMLVEGEDFLAEWLDPRALGRKAAAQNLADIAAMGADPHGLLVSLAAPADTPIETIEAIYDGLAAECARAGTGILGGDLSGSAVLTLAITALGTLPAPAGTGAPAGSARPWLRSAARPGDAVVLAGTVGRAEAGLDLLFAGFRAASAPAGCAELIEAQLAPRPDYASARALRGWARAAIDVSDGLAGDLGRMARASGVRIDLDPAALDRLARPLLPAARALNPAGDAAAHRERARGWALAGGEDHGIIAAGAAPTPGPPQRGTPVGWEPIAACSAGDSGVYLAGRPVGLKSFSHFRENG</sequence>
<feature type="binding site" evidence="1">
    <location>
        <position position="302"/>
    </location>
    <ligand>
        <name>substrate</name>
    </ligand>
</feature>
<accession>A0A6N9H3V7</accession>
<dbReference type="GO" id="GO:0000287">
    <property type="term" value="F:magnesium ion binding"/>
    <property type="evidence" value="ECO:0007669"/>
    <property type="project" value="UniProtKB-UniRule"/>
</dbReference>
<dbReference type="InterPro" id="IPR036921">
    <property type="entry name" value="PurM-like_N_sf"/>
</dbReference>
<keyword evidence="1 4" id="KW-0808">Transferase</keyword>
<dbReference type="GO" id="GO:0009228">
    <property type="term" value="P:thiamine biosynthetic process"/>
    <property type="evidence" value="ECO:0007669"/>
    <property type="project" value="UniProtKB-KW"/>
</dbReference>
<evidence type="ECO:0000259" key="3">
    <source>
        <dbReference type="Pfam" id="PF02769"/>
    </source>
</evidence>
<feature type="binding site" evidence="1">
    <location>
        <position position="242"/>
    </location>
    <ligand>
        <name>Mg(2+)</name>
        <dbReference type="ChEBI" id="CHEBI:18420"/>
        <label>5</label>
    </ligand>
</feature>
<feature type="binding site" evidence="1">
    <location>
        <position position="89"/>
    </location>
    <ligand>
        <name>Mg(2+)</name>
        <dbReference type="ChEBI" id="CHEBI:18420"/>
        <label>3</label>
    </ligand>
</feature>
<dbReference type="PANTHER" id="PTHR30270:SF0">
    <property type="entry name" value="THIAMINE-MONOPHOSPHATE KINASE"/>
    <property type="match status" value="1"/>
</dbReference>
<dbReference type="InterPro" id="IPR010918">
    <property type="entry name" value="PurM-like_C_dom"/>
</dbReference>
<dbReference type="SUPFAM" id="SSF55326">
    <property type="entry name" value="PurM N-terminal domain-like"/>
    <property type="match status" value="1"/>
</dbReference>
<dbReference type="InterPro" id="IPR016188">
    <property type="entry name" value="PurM-like_N"/>
</dbReference>
<feature type="binding site" evidence="1">
    <location>
        <position position="45"/>
    </location>
    <ligand>
        <name>Mg(2+)</name>
        <dbReference type="ChEBI" id="CHEBI:18420"/>
        <label>3</label>
    </ligand>
</feature>
<dbReference type="Pfam" id="PF02769">
    <property type="entry name" value="AIRS_C"/>
    <property type="match status" value="1"/>
</dbReference>
<dbReference type="UniPathway" id="UPA00060">
    <property type="reaction ID" value="UER00142"/>
</dbReference>
<reference evidence="4 5" key="1">
    <citation type="submission" date="2020-01" db="EMBL/GenBank/DDBJ databases">
        <authorList>
            <person name="Deng T."/>
        </authorList>
    </citation>
    <scope>NUCLEOTIDE SEQUENCE [LARGE SCALE GENOMIC DNA]</scope>
    <source>
        <strain evidence="4 5">5221</strain>
    </source>
</reference>
<dbReference type="AlphaFoldDB" id="A0A6N9H3V7"/>
<keyword evidence="1" id="KW-0547">Nucleotide-binding</keyword>
<name>A0A6N9H3V7_9MICO</name>
<evidence type="ECO:0000259" key="2">
    <source>
        <dbReference type="Pfam" id="PF00586"/>
    </source>
</evidence>
<dbReference type="GO" id="GO:0009229">
    <property type="term" value="P:thiamine diphosphate biosynthetic process"/>
    <property type="evidence" value="ECO:0007669"/>
    <property type="project" value="UniProtKB-UniRule"/>
</dbReference>
<keyword evidence="5" id="KW-1185">Reference proteome</keyword>
<comment type="caution">
    <text evidence="4">The sequence shown here is derived from an EMBL/GenBank/DDBJ whole genome shotgun (WGS) entry which is preliminary data.</text>
</comment>
<dbReference type="EC" id="2.7.4.16" evidence="1"/>
<comment type="catalytic activity">
    <reaction evidence="1">
        <text>thiamine phosphate + ATP = thiamine diphosphate + ADP</text>
        <dbReference type="Rhea" id="RHEA:15913"/>
        <dbReference type="ChEBI" id="CHEBI:30616"/>
        <dbReference type="ChEBI" id="CHEBI:37575"/>
        <dbReference type="ChEBI" id="CHEBI:58937"/>
        <dbReference type="ChEBI" id="CHEBI:456216"/>
        <dbReference type="EC" id="2.7.4.16"/>
    </reaction>
</comment>
<comment type="similarity">
    <text evidence="1">Belongs to the thiamine-monophosphate kinase family.</text>
</comment>
<feature type="binding site" evidence="1">
    <location>
        <position position="137"/>
    </location>
    <ligand>
        <name>Mg(2+)</name>
        <dbReference type="ChEBI" id="CHEBI:18420"/>
        <label>1</label>
    </ligand>
</feature>
<feature type="binding site" evidence="1">
    <location>
        <position position="172"/>
    </location>
    <ligand>
        <name>ATP</name>
        <dbReference type="ChEBI" id="CHEBI:30616"/>
    </ligand>
</feature>
<keyword evidence="1" id="KW-0460">Magnesium</keyword>
<comment type="caution">
    <text evidence="1">Lacks conserved residue(s) required for the propagation of feature annotation.</text>
</comment>
<dbReference type="Gene3D" id="3.90.650.10">
    <property type="entry name" value="PurM-like C-terminal domain"/>
    <property type="match status" value="1"/>
</dbReference>
<feature type="binding site" evidence="1">
    <location>
        <position position="89"/>
    </location>
    <ligand>
        <name>Mg(2+)</name>
        <dbReference type="ChEBI" id="CHEBI:18420"/>
        <label>2</label>
    </ligand>
</feature>
<keyword evidence="1" id="KW-0067">ATP-binding</keyword>
<feature type="binding site" evidence="1">
    <location>
        <position position="351"/>
    </location>
    <ligand>
        <name>substrate</name>
    </ligand>
</feature>
<feature type="binding site" evidence="1">
    <location>
        <position position="67"/>
    </location>
    <ligand>
        <name>substrate</name>
    </ligand>
</feature>
<keyword evidence="1" id="KW-0479">Metal-binding</keyword>